<dbReference type="AlphaFoldDB" id="A0A3B0Q0I9"/>
<name>A0A3B0Q0I9_9CHLA</name>
<dbReference type="Proteomes" id="UP000258476">
    <property type="component" value="Chromosome"/>
</dbReference>
<dbReference type="OrthoDB" id="9865899at2"/>
<organism evidence="1 2">
    <name type="scientific">Chlamydia poikilotherma</name>
    <dbReference type="NCBI Taxonomy" id="1967783"/>
    <lineage>
        <taxon>Bacteria</taxon>
        <taxon>Pseudomonadati</taxon>
        <taxon>Chlamydiota</taxon>
        <taxon>Chlamydiia</taxon>
        <taxon>Chlamydiales</taxon>
        <taxon>Chlamydiaceae</taxon>
        <taxon>Chlamydia/Chlamydophila group</taxon>
        <taxon>Chlamydia</taxon>
    </lineage>
</organism>
<dbReference type="EMBL" id="LS992154">
    <property type="protein sequence ID" value="SYX09105.1"/>
    <property type="molecule type" value="Genomic_DNA"/>
</dbReference>
<accession>A0A3B0Q0I9</accession>
<evidence type="ECO:0000313" key="2">
    <source>
        <dbReference type="Proteomes" id="UP000258476"/>
    </source>
</evidence>
<gene>
    <name evidence="1" type="ORF">C834K_0655</name>
</gene>
<dbReference type="KEGG" id="chla:C834K_0655"/>
<dbReference type="InterPro" id="IPR010792">
    <property type="entry name" value="DUF1389"/>
</dbReference>
<keyword evidence="2" id="KW-1185">Reference proteome</keyword>
<dbReference type="RefSeq" id="WP_117274405.1">
    <property type="nucleotide sequence ID" value="NZ_LS992154.1"/>
</dbReference>
<evidence type="ECO:0000313" key="1">
    <source>
        <dbReference type="EMBL" id="SYX09105.1"/>
    </source>
</evidence>
<dbReference type="Pfam" id="PF07146">
    <property type="entry name" value="DUF1389"/>
    <property type="match status" value="1"/>
</dbReference>
<protein>
    <submittedName>
        <fullName evidence="1">Uncharacterized protein</fullName>
    </submittedName>
</protein>
<proteinExistence type="predicted"/>
<sequence>MNCGMFCHGFYFRHVQEKAEKFGLERLQIACRGIELLDLEDLLLTHCPFYLINEFIQLGPREFLELEDLDPSIYWLSRLGLSDSLDTVFHSYVWMFAQSTSQNEYEQLLLHAQNATWDWLNVYQKIPYGEK</sequence>
<reference evidence="2" key="1">
    <citation type="submission" date="2017-11" db="EMBL/GenBank/DDBJ databases">
        <authorList>
            <person name="Seth-Smith MB H."/>
        </authorList>
    </citation>
    <scope>NUCLEOTIDE SEQUENCE [LARGE SCALE GENOMIC DNA]</scope>
</reference>